<evidence type="ECO:0000313" key="1">
    <source>
        <dbReference type="EMBL" id="CAG8586902.1"/>
    </source>
</evidence>
<proteinExistence type="predicted"/>
<evidence type="ECO:0000313" key="2">
    <source>
        <dbReference type="Proteomes" id="UP000789525"/>
    </source>
</evidence>
<protein>
    <submittedName>
        <fullName evidence="1">9561_t:CDS:1</fullName>
    </submittedName>
</protein>
<comment type="caution">
    <text evidence="1">The sequence shown here is derived from an EMBL/GenBank/DDBJ whole genome shotgun (WGS) entry which is preliminary data.</text>
</comment>
<dbReference type="EMBL" id="CAJVPT010012343">
    <property type="protein sequence ID" value="CAG8586902.1"/>
    <property type="molecule type" value="Genomic_DNA"/>
</dbReference>
<sequence>MSDIQDVWCANFSKVAELNDKAKTNPVMLKSFFETYVNTNNEDTFVHKTLHDIFRENFHDPMFELIWANSESSSSTSDKENSRGKNPDFKIWTNTRDENLFGEAKPNDSLSILINKDFVKLSDFQANPLDE</sequence>
<dbReference type="Proteomes" id="UP000789525">
    <property type="component" value="Unassembled WGS sequence"/>
</dbReference>
<organism evidence="1 2">
    <name type="scientific">Acaulospora colombiana</name>
    <dbReference type="NCBI Taxonomy" id="27376"/>
    <lineage>
        <taxon>Eukaryota</taxon>
        <taxon>Fungi</taxon>
        <taxon>Fungi incertae sedis</taxon>
        <taxon>Mucoromycota</taxon>
        <taxon>Glomeromycotina</taxon>
        <taxon>Glomeromycetes</taxon>
        <taxon>Diversisporales</taxon>
        <taxon>Acaulosporaceae</taxon>
        <taxon>Acaulospora</taxon>
    </lineage>
</organism>
<accession>A0ACA9MED3</accession>
<reference evidence="1" key="1">
    <citation type="submission" date="2021-06" db="EMBL/GenBank/DDBJ databases">
        <authorList>
            <person name="Kallberg Y."/>
            <person name="Tangrot J."/>
            <person name="Rosling A."/>
        </authorList>
    </citation>
    <scope>NUCLEOTIDE SEQUENCE</scope>
    <source>
        <strain evidence="1">CL356</strain>
    </source>
</reference>
<gene>
    <name evidence="1" type="ORF">ACOLOM_LOCUS6181</name>
</gene>
<name>A0ACA9MED3_9GLOM</name>
<keyword evidence="2" id="KW-1185">Reference proteome</keyword>